<name>A0A1G4BL90_9PEZI</name>
<evidence type="ECO:0000313" key="2">
    <source>
        <dbReference type="Proteomes" id="UP000176998"/>
    </source>
</evidence>
<accession>A0A1G4BL90</accession>
<keyword evidence="2" id="KW-1185">Reference proteome</keyword>
<gene>
    <name evidence="1" type="ORF">CORC01_02491</name>
</gene>
<organism evidence="1 2">
    <name type="scientific">Colletotrichum orchidophilum</name>
    <dbReference type="NCBI Taxonomy" id="1209926"/>
    <lineage>
        <taxon>Eukaryota</taxon>
        <taxon>Fungi</taxon>
        <taxon>Dikarya</taxon>
        <taxon>Ascomycota</taxon>
        <taxon>Pezizomycotina</taxon>
        <taxon>Sordariomycetes</taxon>
        <taxon>Hypocreomycetidae</taxon>
        <taxon>Glomerellales</taxon>
        <taxon>Glomerellaceae</taxon>
        <taxon>Colletotrichum</taxon>
    </lineage>
</organism>
<dbReference type="EMBL" id="MJBS01000014">
    <property type="protein sequence ID" value="OHF02211.1"/>
    <property type="molecule type" value="Genomic_DNA"/>
</dbReference>
<comment type="caution">
    <text evidence="1">The sequence shown here is derived from an EMBL/GenBank/DDBJ whole genome shotgun (WGS) entry which is preliminary data.</text>
</comment>
<dbReference type="AlphaFoldDB" id="A0A1G4BL90"/>
<dbReference type="GeneID" id="34555651"/>
<reference evidence="1 2" key="1">
    <citation type="submission" date="2016-09" db="EMBL/GenBank/DDBJ databases">
        <authorList>
            <person name="Capua I."/>
            <person name="De Benedictis P."/>
            <person name="Joannis T."/>
            <person name="Lombin L.H."/>
            <person name="Cattoli G."/>
        </authorList>
    </citation>
    <scope>NUCLEOTIDE SEQUENCE [LARGE SCALE GENOMIC DNA]</scope>
    <source>
        <strain evidence="1 2">IMI 309357</strain>
    </source>
</reference>
<evidence type="ECO:0000313" key="1">
    <source>
        <dbReference type="EMBL" id="OHF02211.1"/>
    </source>
</evidence>
<dbReference type="OrthoDB" id="4839918at2759"/>
<sequence>MVRVRRRVLGAVEALLINHQMFPQIYLLLLLQAASLTLGAPRLKASADADYDGDGEDVTGEILNGPYSTTHHDGMNSNNPFHNTAFAEKSVEYQGKAQARAITINLPTKEWKRTADAQHQDPAVSLVGLERSVASPLIWDSHEMQVTRDLQKRQSSEWKCNRMGRREQQEALNIMYDVFNNLFGKEPLRGGHNKCFVAECQKWYFEYCQMSVDVKDEIPGARRIAAKGNPGTGGSCYTVVKGDGFNEYHRYFFGHLDANSIPNYNGGLDTRHCQ</sequence>
<dbReference type="RefSeq" id="XP_022479353.1">
    <property type="nucleotide sequence ID" value="XM_022614141.1"/>
</dbReference>
<protein>
    <submittedName>
        <fullName evidence="1">Uncharacterized protein</fullName>
    </submittedName>
</protein>
<proteinExistence type="predicted"/>
<dbReference type="Proteomes" id="UP000176998">
    <property type="component" value="Unassembled WGS sequence"/>
</dbReference>